<sequence>MSPVTDTSLAKSPAPAPRAAPPLLAMLWRDKLAFASAVILLLIVVAALLGPALLGEMANDQNLRGRNFAPFSFARGWQFFLGGDSLGRPMLARLIVAAHSTILIAAGTVAAAALVGAAAGLVAGYMGKTTSQVIMRLADVIMSFPSLLLAVVVLYVLGPSIPNMILVLAITRIPIYLRTTRAEVLEVRERMFVQAAVVMGASHRRIIFRHILPVVAPTLLTIATLDFAFVMLAESSLSFLGIGVQPPDITWGLMVAQGRPYLTTAWWLAFWPGLLIVITALALNLLSGWMRIALDPNQRWRLEARSTAPSGAKPASPTHG</sequence>
<feature type="domain" description="ABC transmembrane type-1" evidence="10">
    <location>
        <begin position="98"/>
        <end position="287"/>
    </location>
</feature>
<dbReference type="CDD" id="cd06261">
    <property type="entry name" value="TM_PBP2"/>
    <property type="match status" value="1"/>
</dbReference>
<evidence type="ECO:0000259" key="10">
    <source>
        <dbReference type="PROSITE" id="PS50928"/>
    </source>
</evidence>
<comment type="similarity">
    <text evidence="9">Belongs to the binding-protein-dependent transport system permease family.</text>
</comment>
<dbReference type="GO" id="GO:0015833">
    <property type="term" value="P:peptide transport"/>
    <property type="evidence" value="ECO:0007669"/>
    <property type="project" value="UniProtKB-KW"/>
</dbReference>
<evidence type="ECO:0000256" key="6">
    <source>
        <dbReference type="ARBA" id="ARBA00022927"/>
    </source>
</evidence>
<keyword evidence="5" id="KW-0571">Peptide transport</keyword>
<dbReference type="GO" id="GO:0015031">
    <property type="term" value="P:protein transport"/>
    <property type="evidence" value="ECO:0007669"/>
    <property type="project" value="UniProtKB-KW"/>
</dbReference>
<reference evidence="11 12" key="1">
    <citation type="journal article" date="2015" name="Genome Announc.">
        <title>Genome Assemblies of Three Soil-Associated Devosia species: D. insulae, D. limi, and D. soli.</title>
        <authorList>
            <person name="Hassan Y.I."/>
            <person name="Lepp D."/>
            <person name="Zhou T."/>
        </authorList>
    </citation>
    <scope>NUCLEOTIDE SEQUENCE [LARGE SCALE GENOMIC DNA]</scope>
    <source>
        <strain evidence="11 12">DS-56</strain>
    </source>
</reference>
<dbReference type="Pfam" id="PF00528">
    <property type="entry name" value="BPD_transp_1"/>
    <property type="match status" value="1"/>
</dbReference>
<keyword evidence="3" id="KW-1003">Cell membrane</keyword>
<evidence type="ECO:0000313" key="11">
    <source>
        <dbReference type="EMBL" id="OEO32266.1"/>
    </source>
</evidence>
<dbReference type="InterPro" id="IPR000515">
    <property type="entry name" value="MetI-like"/>
</dbReference>
<comment type="caution">
    <text evidence="11">The sequence shown here is derived from an EMBL/GenBank/DDBJ whole genome shotgun (WGS) entry which is preliminary data.</text>
</comment>
<feature type="transmembrane region" description="Helical" evidence="9">
    <location>
        <begin position="94"/>
        <end position="127"/>
    </location>
</feature>
<dbReference type="InterPro" id="IPR050366">
    <property type="entry name" value="BP-dependent_transpt_permease"/>
</dbReference>
<evidence type="ECO:0000256" key="9">
    <source>
        <dbReference type="RuleBase" id="RU363032"/>
    </source>
</evidence>
<feature type="transmembrane region" description="Helical" evidence="9">
    <location>
        <begin position="265"/>
        <end position="286"/>
    </location>
</feature>
<dbReference type="OrthoDB" id="9766870at2"/>
<gene>
    <name evidence="11" type="ORF">VW23_012570</name>
</gene>
<proteinExistence type="inferred from homology"/>
<keyword evidence="7 9" id="KW-1133">Transmembrane helix</keyword>
<dbReference type="PROSITE" id="PS50928">
    <property type="entry name" value="ABC_TM1"/>
    <property type="match status" value="1"/>
</dbReference>
<dbReference type="EMBL" id="LAJE02000080">
    <property type="protein sequence ID" value="OEO32266.1"/>
    <property type="molecule type" value="Genomic_DNA"/>
</dbReference>
<accession>A0A1E5XUL3</accession>
<dbReference type="Pfam" id="PF12911">
    <property type="entry name" value="OppC_N"/>
    <property type="match status" value="1"/>
</dbReference>
<dbReference type="Gene3D" id="1.10.3720.10">
    <property type="entry name" value="MetI-like"/>
    <property type="match status" value="1"/>
</dbReference>
<dbReference type="Proteomes" id="UP000095463">
    <property type="component" value="Unassembled WGS sequence"/>
</dbReference>
<dbReference type="GO" id="GO:0055085">
    <property type="term" value="P:transmembrane transport"/>
    <property type="evidence" value="ECO:0007669"/>
    <property type="project" value="InterPro"/>
</dbReference>
<keyword evidence="6" id="KW-0653">Protein transport</keyword>
<feature type="transmembrane region" description="Helical" evidence="9">
    <location>
        <begin position="211"/>
        <end position="233"/>
    </location>
</feature>
<dbReference type="RefSeq" id="WP_069908603.1">
    <property type="nucleotide sequence ID" value="NZ_LAJE02000080.1"/>
</dbReference>
<evidence type="ECO:0000256" key="1">
    <source>
        <dbReference type="ARBA" id="ARBA00004651"/>
    </source>
</evidence>
<dbReference type="GO" id="GO:0005886">
    <property type="term" value="C:plasma membrane"/>
    <property type="evidence" value="ECO:0007669"/>
    <property type="project" value="UniProtKB-SubCell"/>
</dbReference>
<dbReference type="InterPro" id="IPR035906">
    <property type="entry name" value="MetI-like_sf"/>
</dbReference>
<evidence type="ECO:0000256" key="7">
    <source>
        <dbReference type="ARBA" id="ARBA00022989"/>
    </source>
</evidence>
<evidence type="ECO:0000313" key="12">
    <source>
        <dbReference type="Proteomes" id="UP000095463"/>
    </source>
</evidence>
<dbReference type="AlphaFoldDB" id="A0A1E5XUL3"/>
<keyword evidence="2 9" id="KW-0813">Transport</keyword>
<keyword evidence="4 9" id="KW-0812">Transmembrane</keyword>
<feature type="transmembrane region" description="Helical" evidence="9">
    <location>
        <begin position="32"/>
        <end position="54"/>
    </location>
</feature>
<name>A0A1E5XUL3_9HYPH</name>
<keyword evidence="12" id="KW-1185">Reference proteome</keyword>
<evidence type="ECO:0000256" key="8">
    <source>
        <dbReference type="ARBA" id="ARBA00023136"/>
    </source>
</evidence>
<comment type="subcellular location">
    <subcellularLocation>
        <location evidence="1 9">Cell membrane</location>
        <topology evidence="1 9">Multi-pass membrane protein</topology>
    </subcellularLocation>
</comment>
<dbReference type="InterPro" id="IPR025966">
    <property type="entry name" value="OppC_N"/>
</dbReference>
<evidence type="ECO:0000256" key="2">
    <source>
        <dbReference type="ARBA" id="ARBA00022448"/>
    </source>
</evidence>
<keyword evidence="8 9" id="KW-0472">Membrane</keyword>
<dbReference type="SUPFAM" id="SSF161098">
    <property type="entry name" value="MetI-like"/>
    <property type="match status" value="1"/>
</dbReference>
<evidence type="ECO:0000256" key="3">
    <source>
        <dbReference type="ARBA" id="ARBA00022475"/>
    </source>
</evidence>
<organism evidence="11 12">
    <name type="scientific">Devosia insulae DS-56</name>
    <dbReference type="NCBI Taxonomy" id="1116389"/>
    <lineage>
        <taxon>Bacteria</taxon>
        <taxon>Pseudomonadati</taxon>
        <taxon>Pseudomonadota</taxon>
        <taxon>Alphaproteobacteria</taxon>
        <taxon>Hyphomicrobiales</taxon>
        <taxon>Devosiaceae</taxon>
        <taxon>Devosia</taxon>
    </lineage>
</organism>
<feature type="transmembrane region" description="Helical" evidence="9">
    <location>
        <begin position="147"/>
        <end position="171"/>
    </location>
</feature>
<evidence type="ECO:0000256" key="5">
    <source>
        <dbReference type="ARBA" id="ARBA00022856"/>
    </source>
</evidence>
<dbReference type="PANTHER" id="PTHR43386">
    <property type="entry name" value="OLIGOPEPTIDE TRANSPORT SYSTEM PERMEASE PROTEIN APPC"/>
    <property type="match status" value="1"/>
</dbReference>
<protein>
    <submittedName>
        <fullName evidence="11">ABC transporter permease</fullName>
    </submittedName>
</protein>
<dbReference type="PANTHER" id="PTHR43386:SF1">
    <property type="entry name" value="D,D-DIPEPTIDE TRANSPORT SYSTEM PERMEASE PROTEIN DDPC-RELATED"/>
    <property type="match status" value="1"/>
</dbReference>
<evidence type="ECO:0000256" key="4">
    <source>
        <dbReference type="ARBA" id="ARBA00022692"/>
    </source>
</evidence>